<feature type="region of interest" description="Disordered" evidence="1">
    <location>
        <begin position="232"/>
        <end position="255"/>
    </location>
</feature>
<evidence type="ECO:0000313" key="3">
    <source>
        <dbReference type="Proteomes" id="UP001163798"/>
    </source>
</evidence>
<evidence type="ECO:0000313" key="2">
    <source>
        <dbReference type="EMBL" id="KAJ3784929.1"/>
    </source>
</evidence>
<protein>
    <submittedName>
        <fullName evidence="2">Uncharacterized protein</fullName>
    </submittedName>
</protein>
<evidence type="ECO:0000256" key="1">
    <source>
        <dbReference type="SAM" id="MobiDB-lite"/>
    </source>
</evidence>
<dbReference type="EMBL" id="MU793359">
    <property type="protein sequence ID" value="KAJ3784929.1"/>
    <property type="molecule type" value="Genomic_DNA"/>
</dbReference>
<comment type="caution">
    <text evidence="2">The sequence shown here is derived from an EMBL/GenBank/DDBJ whole genome shotgun (WGS) entry which is preliminary data.</text>
</comment>
<name>A0AA38K9U7_9AGAR</name>
<dbReference type="Proteomes" id="UP001163798">
    <property type="component" value="Unassembled WGS sequence"/>
</dbReference>
<dbReference type="AlphaFoldDB" id="A0AA38K9U7"/>
<keyword evidence="3" id="KW-1185">Reference proteome</keyword>
<proteinExistence type="predicted"/>
<gene>
    <name evidence="2" type="ORF">GGU10DRAFT_399830</name>
</gene>
<reference evidence="2" key="1">
    <citation type="submission" date="2022-08" db="EMBL/GenBank/DDBJ databases">
        <authorList>
            <consortium name="DOE Joint Genome Institute"/>
            <person name="Min B."/>
            <person name="Riley R."/>
            <person name="Sierra-Patev S."/>
            <person name="Naranjo-Ortiz M."/>
            <person name="Looney B."/>
            <person name="Konkel Z."/>
            <person name="Slot J.C."/>
            <person name="Sakamoto Y."/>
            <person name="Steenwyk J.L."/>
            <person name="Rokas A."/>
            <person name="Carro J."/>
            <person name="Camarero S."/>
            <person name="Ferreira P."/>
            <person name="Molpeceres G."/>
            <person name="Ruiz-Duenas F.J."/>
            <person name="Serrano A."/>
            <person name="Henrissat B."/>
            <person name="Drula E."/>
            <person name="Hughes K.W."/>
            <person name="Mata J.L."/>
            <person name="Ishikawa N.K."/>
            <person name="Vargas-Isla R."/>
            <person name="Ushijima S."/>
            <person name="Smith C.A."/>
            <person name="Ahrendt S."/>
            <person name="Andreopoulos W."/>
            <person name="He G."/>
            <person name="Labutti K."/>
            <person name="Lipzen A."/>
            <person name="Ng V."/>
            <person name="Sandor L."/>
            <person name="Barry K."/>
            <person name="Martinez A.T."/>
            <person name="Xiao Y."/>
            <person name="Gibbons J.G."/>
            <person name="Terashima K."/>
            <person name="Hibbett D.S."/>
            <person name="Grigoriev I.V."/>
        </authorList>
    </citation>
    <scope>NUCLEOTIDE SEQUENCE</scope>
    <source>
        <strain evidence="2">TFB10291</strain>
    </source>
</reference>
<organism evidence="2 3">
    <name type="scientific">Lentinula aff. detonsa</name>
    <dbReference type="NCBI Taxonomy" id="2804958"/>
    <lineage>
        <taxon>Eukaryota</taxon>
        <taxon>Fungi</taxon>
        <taxon>Dikarya</taxon>
        <taxon>Basidiomycota</taxon>
        <taxon>Agaricomycotina</taxon>
        <taxon>Agaricomycetes</taxon>
        <taxon>Agaricomycetidae</taxon>
        <taxon>Agaricales</taxon>
        <taxon>Marasmiineae</taxon>
        <taxon>Omphalotaceae</taxon>
        <taxon>Lentinula</taxon>
    </lineage>
</organism>
<sequence>MSTSENPFENLANAFEGTTTQQTQPLASDPNTPVMFTMVEAGFQNFKHIFNNAISKLTGCLNALATPNGTNPPPPVTTVLASAPASKPRLSSDPKGTPKFKEPNMFNGKATQKCIHNSAAFMQAFEEHFGDSNTINTAFSKLEDLYQANSVVNCYSQYVKWIIHLNLTEASKIHYFYRNSNPDLKDTIANQIDAPKKSLKAYSTWVTTMASAKSEMYNMYDGCNAMTELTEWDSDEDKDEQHRSKKHRGDTPQTPLELPEEVAFVLAQEEVIGSDTGKKIKHGVRIISEENAGVTNVPPISFIIIGKREPRSSDIVKVFDQKSGNSFWSSLCFKFLTNFWKSYTINPICLAVDVLELKNSMDGLNWWNVRSVRIKWTFGTAIDNTLATLRRLNGVGEEDREVEYDIRVVSIQ</sequence>
<accession>A0AA38K9U7</accession>